<dbReference type="Gene3D" id="3.10.129.10">
    <property type="entry name" value="Hotdog Thioesterase"/>
    <property type="match status" value="1"/>
</dbReference>
<evidence type="ECO:0008006" key="3">
    <source>
        <dbReference type="Google" id="ProtNLM"/>
    </source>
</evidence>
<accession>A0A5A7MXF6</accession>
<name>A0A5A7MXF6_9PROT</name>
<sequence length="161" mass="17463">MTPEVFAALKEKSAQEVSLAAIPYAGFMGMFLQRNGDDMLVHLKYDIKHIGAPGRYHGGVVGATLEFAAMAQVMWAAYLKGEPVARDSLPKPVTVTVDFLRSAGLCDLYASALSCGRVGGLPPCGQARGKKIAKSLWPKRRCIFLSHKADTPFSSRAYQPF</sequence>
<evidence type="ECO:0000313" key="2">
    <source>
        <dbReference type="Proteomes" id="UP000325187"/>
    </source>
</evidence>
<dbReference type="RefSeq" id="WP_150001613.1">
    <property type="nucleotide sequence ID" value="NZ_BKCM01000001.1"/>
</dbReference>
<organism evidence="1 2">
    <name type="scientific">Iodidimonas gelatinilytica</name>
    <dbReference type="NCBI Taxonomy" id="1236966"/>
    <lineage>
        <taxon>Bacteria</taxon>
        <taxon>Pseudomonadati</taxon>
        <taxon>Pseudomonadota</taxon>
        <taxon>Alphaproteobacteria</taxon>
        <taxon>Iodidimonadales</taxon>
        <taxon>Iodidimonadaceae</taxon>
        <taxon>Iodidimonas</taxon>
    </lineage>
</organism>
<dbReference type="EMBL" id="BKCM01000001">
    <property type="protein sequence ID" value="GEQ99658.1"/>
    <property type="molecule type" value="Genomic_DNA"/>
</dbReference>
<proteinExistence type="predicted"/>
<protein>
    <recommendedName>
        <fullName evidence="3">Thioesterase domain-containing protein</fullName>
    </recommendedName>
</protein>
<gene>
    <name evidence="1" type="ORF">JCM17845_02820</name>
</gene>
<dbReference type="InterPro" id="IPR029069">
    <property type="entry name" value="HotDog_dom_sf"/>
</dbReference>
<dbReference type="AlphaFoldDB" id="A0A5A7MXF6"/>
<keyword evidence="2" id="KW-1185">Reference proteome</keyword>
<evidence type="ECO:0000313" key="1">
    <source>
        <dbReference type="EMBL" id="GEQ99658.1"/>
    </source>
</evidence>
<comment type="caution">
    <text evidence="1">The sequence shown here is derived from an EMBL/GenBank/DDBJ whole genome shotgun (WGS) entry which is preliminary data.</text>
</comment>
<dbReference type="SUPFAM" id="SSF54637">
    <property type="entry name" value="Thioesterase/thiol ester dehydrase-isomerase"/>
    <property type="match status" value="1"/>
</dbReference>
<reference evidence="1 2" key="1">
    <citation type="submission" date="2019-09" db="EMBL/GenBank/DDBJ databases">
        <title>NBRP : Genome information of microbial organism related human and environment.</title>
        <authorList>
            <person name="Hattori M."/>
            <person name="Oshima K."/>
            <person name="Inaba H."/>
            <person name="Suda W."/>
            <person name="Sakamoto M."/>
            <person name="Iino T."/>
            <person name="Kitahara M."/>
            <person name="Oshida Y."/>
            <person name="Iida T."/>
            <person name="Kudo T."/>
            <person name="Itoh T."/>
            <person name="Ohkuma M."/>
        </authorList>
    </citation>
    <scope>NUCLEOTIDE SEQUENCE [LARGE SCALE GENOMIC DNA]</scope>
    <source>
        <strain evidence="1 2">Mie-1</strain>
    </source>
</reference>
<dbReference type="Proteomes" id="UP000325187">
    <property type="component" value="Unassembled WGS sequence"/>
</dbReference>